<feature type="domain" description="Xaa-Pro dipeptidyl-peptidase C-terminal" evidence="2">
    <location>
        <begin position="291"/>
        <end position="528"/>
    </location>
</feature>
<dbReference type="PANTHER" id="PTHR43056">
    <property type="entry name" value="PEPTIDASE S9 PROLYL OLIGOPEPTIDASE"/>
    <property type="match status" value="1"/>
</dbReference>
<dbReference type="Gene3D" id="1.10.3020.20">
    <property type="match status" value="1"/>
</dbReference>
<dbReference type="InterPro" id="IPR029058">
    <property type="entry name" value="AB_hydrolase_fold"/>
</dbReference>
<dbReference type="SMART" id="SM00939">
    <property type="entry name" value="PepX_C"/>
    <property type="match status" value="1"/>
</dbReference>
<proteinExistence type="predicted"/>
<dbReference type="InterPro" id="IPR013736">
    <property type="entry name" value="Xaa-Pro_dipept_C"/>
</dbReference>
<dbReference type="Pfam" id="PF02129">
    <property type="entry name" value="Peptidase_S15"/>
    <property type="match status" value="1"/>
</dbReference>
<gene>
    <name evidence="3" type="ORF">GCM10009864_75750</name>
</gene>
<evidence type="ECO:0000313" key="3">
    <source>
        <dbReference type="EMBL" id="GAA2690470.1"/>
    </source>
</evidence>
<keyword evidence="1 3" id="KW-0378">Hydrolase</keyword>
<dbReference type="RefSeq" id="WP_344584229.1">
    <property type="nucleotide sequence ID" value="NZ_BAAARK010000052.1"/>
</dbReference>
<accession>A0ABN3T129</accession>
<dbReference type="EMBL" id="BAAARK010000052">
    <property type="protein sequence ID" value="GAA2690470.1"/>
    <property type="molecule type" value="Genomic_DNA"/>
</dbReference>
<dbReference type="GO" id="GO:0016787">
    <property type="term" value="F:hydrolase activity"/>
    <property type="evidence" value="ECO:0007669"/>
    <property type="project" value="UniProtKB-KW"/>
</dbReference>
<dbReference type="Gene3D" id="2.60.120.260">
    <property type="entry name" value="Galactose-binding domain-like"/>
    <property type="match status" value="1"/>
</dbReference>
<dbReference type="InterPro" id="IPR005674">
    <property type="entry name" value="CocE/Ser_esterase"/>
</dbReference>
<dbReference type="InterPro" id="IPR050585">
    <property type="entry name" value="Xaa-Pro_dipeptidyl-ppase/CocE"/>
</dbReference>
<dbReference type="Gene3D" id="3.40.50.1820">
    <property type="entry name" value="alpha/beta hydrolase"/>
    <property type="match status" value="1"/>
</dbReference>
<dbReference type="InterPro" id="IPR000383">
    <property type="entry name" value="Xaa-Pro-like_dom"/>
</dbReference>
<evidence type="ECO:0000313" key="4">
    <source>
        <dbReference type="Proteomes" id="UP001500994"/>
    </source>
</evidence>
<dbReference type="Pfam" id="PF08530">
    <property type="entry name" value="PepX_C"/>
    <property type="match status" value="1"/>
</dbReference>
<sequence>MSTAAEMTIEKDVPVPTRDGTVLRADVFRPAEPGPHPVLMVHGPYGKDIHFADFNAHAYGLIDEHGPHMTWETPNPEWWVPRGYAVVRVDQRGTGRSEGRMALFSPTEWEDYHDAIEWAGVQEWSTGKVGLLGISYYAIGQWHVAALQPPHLAAIVPWEGAVDIYRDWSHHGGILSNLFTDEWWTRQITGNQSALPAGAPNPKRAVEGNAELPAEFREHALLKAYYRAREVDLSKITVPVLSSGNWTSYPLHLRGNVEGYLGAGSEHKWLEIHDGNHFTPFYTEEGRLYQKRFLDRFVAGDETAWQDEPPVRLTIRDPRGSFVRAESEWPIARTAWTRLYLDAERGSLDAEAPGTEARVDYPAPEGGVTLFTAPFTEDVELTGPSALHVWVSADTEDMDLFVTLIDIDAEGKEVTFEDASGIGNRGPVVKGWLRVSHRELDETRSEPYRPVHRHDTRSPLAAGVPVEAAVEILPTSRVFVAGHRLGLVIQAADRTDPTRFLHNDPADRAPFTGTNTVHTGGRYPSYLLVPVIPPKDS</sequence>
<organism evidence="3 4">
    <name type="scientific">Streptomyces lunalinharesii</name>
    <dbReference type="NCBI Taxonomy" id="333384"/>
    <lineage>
        <taxon>Bacteria</taxon>
        <taxon>Bacillati</taxon>
        <taxon>Actinomycetota</taxon>
        <taxon>Actinomycetes</taxon>
        <taxon>Kitasatosporales</taxon>
        <taxon>Streptomycetaceae</taxon>
        <taxon>Streptomyces</taxon>
    </lineage>
</organism>
<dbReference type="SUPFAM" id="SSF49785">
    <property type="entry name" value="Galactose-binding domain-like"/>
    <property type="match status" value="1"/>
</dbReference>
<comment type="caution">
    <text evidence="3">The sequence shown here is derived from an EMBL/GenBank/DDBJ whole genome shotgun (WGS) entry which is preliminary data.</text>
</comment>
<evidence type="ECO:0000259" key="2">
    <source>
        <dbReference type="SMART" id="SM00939"/>
    </source>
</evidence>
<reference evidence="3 4" key="1">
    <citation type="journal article" date="2019" name="Int. J. Syst. Evol. Microbiol.">
        <title>The Global Catalogue of Microorganisms (GCM) 10K type strain sequencing project: providing services to taxonomists for standard genome sequencing and annotation.</title>
        <authorList>
            <consortium name="The Broad Institute Genomics Platform"/>
            <consortium name="The Broad Institute Genome Sequencing Center for Infectious Disease"/>
            <person name="Wu L."/>
            <person name="Ma J."/>
        </authorList>
    </citation>
    <scope>NUCLEOTIDE SEQUENCE [LARGE SCALE GENOMIC DNA]</scope>
    <source>
        <strain evidence="3 4">JCM 16374</strain>
    </source>
</reference>
<dbReference type="SUPFAM" id="SSF53474">
    <property type="entry name" value="alpha/beta-Hydrolases"/>
    <property type="match status" value="1"/>
</dbReference>
<dbReference type="InterPro" id="IPR008979">
    <property type="entry name" value="Galactose-bd-like_sf"/>
</dbReference>
<name>A0ABN3T129_9ACTN</name>
<protein>
    <submittedName>
        <fullName evidence="3">CocE/NonD family hydrolase</fullName>
    </submittedName>
</protein>
<dbReference type="NCBIfam" id="TIGR00976">
    <property type="entry name" value="CocE_NonD"/>
    <property type="match status" value="1"/>
</dbReference>
<dbReference type="Proteomes" id="UP001500994">
    <property type="component" value="Unassembled WGS sequence"/>
</dbReference>
<dbReference type="PANTHER" id="PTHR43056:SF10">
    <property type="entry name" value="COCE_NOND FAMILY, PUTATIVE (AFU_ORTHOLOGUE AFUA_7G00600)-RELATED"/>
    <property type="match status" value="1"/>
</dbReference>
<evidence type="ECO:0000256" key="1">
    <source>
        <dbReference type="ARBA" id="ARBA00022801"/>
    </source>
</evidence>
<keyword evidence="4" id="KW-1185">Reference proteome</keyword>